<proteinExistence type="inferred from homology"/>
<evidence type="ECO:0000256" key="2">
    <source>
        <dbReference type="ARBA" id="ARBA00007635"/>
    </source>
</evidence>
<keyword evidence="5 6" id="KW-0472">Membrane</keyword>
<comment type="similarity">
    <text evidence="2 6">Belongs to the drug/metabolite transporter (DMT) superfamily. Plant drug/metabolite exporter (P-DME) (TC 2.A.7.4) family.</text>
</comment>
<feature type="transmembrane region" description="Helical" evidence="6">
    <location>
        <begin position="249"/>
        <end position="267"/>
    </location>
</feature>
<feature type="transmembrane region" description="Helical" evidence="6">
    <location>
        <begin position="105"/>
        <end position="122"/>
    </location>
</feature>
<evidence type="ECO:0000313" key="8">
    <source>
        <dbReference type="EMBL" id="ERN07158.1"/>
    </source>
</evidence>
<feature type="transmembrane region" description="Helical" evidence="6">
    <location>
        <begin position="65"/>
        <end position="85"/>
    </location>
</feature>
<dbReference type="InterPro" id="IPR037185">
    <property type="entry name" value="EmrE-like"/>
</dbReference>
<dbReference type="Proteomes" id="UP000017836">
    <property type="component" value="Unassembled WGS sequence"/>
</dbReference>
<reference evidence="9" key="1">
    <citation type="journal article" date="2013" name="Science">
        <title>The Amborella genome and the evolution of flowering plants.</title>
        <authorList>
            <consortium name="Amborella Genome Project"/>
        </authorList>
    </citation>
    <scope>NUCLEOTIDE SEQUENCE [LARGE SCALE GENOMIC DNA]</scope>
</reference>
<dbReference type="InterPro" id="IPR030184">
    <property type="entry name" value="WAT1-related"/>
</dbReference>
<keyword evidence="4 6" id="KW-1133">Transmembrane helix</keyword>
<dbReference type="InterPro" id="IPR000620">
    <property type="entry name" value="EamA_dom"/>
</dbReference>
<dbReference type="eggNOG" id="ENOG502QPWM">
    <property type="taxonomic scope" value="Eukaryota"/>
</dbReference>
<evidence type="ECO:0000256" key="6">
    <source>
        <dbReference type="RuleBase" id="RU363077"/>
    </source>
</evidence>
<dbReference type="PANTHER" id="PTHR31218">
    <property type="entry name" value="WAT1-RELATED PROTEIN"/>
    <property type="match status" value="1"/>
</dbReference>
<dbReference type="AlphaFoldDB" id="W1PGS9"/>
<feature type="domain" description="EamA" evidence="7">
    <location>
        <begin position="178"/>
        <end position="317"/>
    </location>
</feature>
<gene>
    <name evidence="8" type="ORF">AMTR_s00019p00140850</name>
</gene>
<evidence type="ECO:0000313" key="9">
    <source>
        <dbReference type="Proteomes" id="UP000017836"/>
    </source>
</evidence>
<sequence length="362" mass="39714">MVLMERHKPAMTMAFMQFAYAGMTLITRAALTHGMSAPVFIVYRQAIATLCLAPFAWVSKRRYGVSLGFKSFCQIFMAALIGVTINQNCYFQGLYYSSSATASATSNLIPAITFAMAASIGLEKVNIGSPRGQAKVLGTLCCVGGAMIMAFYKGPLLSDALRLDFKAQTLPGGENWTMGCLFLFGSSICWSLWLNLQVSMARNYPDPISQSAWMCLFATFQSAILTLLVSGPDPNVWKLRLDFELLSCFYSGIVGSGLSFLIQAWCISERGPVYTAMFNPLCTVIVTIMACLFLHEQLYLGSMGGAILVVCGLYAVLWGKSKDLDSNKEERLRSERLNTRISGELEEPLLDKTSHNPKVAEV</sequence>
<dbReference type="Pfam" id="PF00892">
    <property type="entry name" value="EamA"/>
    <property type="match status" value="2"/>
</dbReference>
<evidence type="ECO:0000256" key="4">
    <source>
        <dbReference type="ARBA" id="ARBA00022989"/>
    </source>
</evidence>
<feature type="transmembrane region" description="Helical" evidence="6">
    <location>
        <begin position="176"/>
        <end position="196"/>
    </location>
</feature>
<feature type="domain" description="EamA" evidence="7">
    <location>
        <begin position="13"/>
        <end position="149"/>
    </location>
</feature>
<accession>W1PGS9</accession>
<evidence type="ECO:0000259" key="7">
    <source>
        <dbReference type="Pfam" id="PF00892"/>
    </source>
</evidence>
<evidence type="ECO:0000256" key="5">
    <source>
        <dbReference type="ARBA" id="ARBA00023136"/>
    </source>
</evidence>
<dbReference type="OMA" id="ATMFIFP"/>
<dbReference type="Gramene" id="ERN07158">
    <property type="protein sequence ID" value="ERN07158"/>
    <property type="gene ID" value="AMTR_s00019p00140850"/>
</dbReference>
<dbReference type="GO" id="GO:0022857">
    <property type="term" value="F:transmembrane transporter activity"/>
    <property type="evidence" value="ECO:0007669"/>
    <property type="project" value="InterPro"/>
</dbReference>
<dbReference type="SUPFAM" id="SSF103481">
    <property type="entry name" value="Multidrug resistance efflux transporter EmrE"/>
    <property type="match status" value="2"/>
</dbReference>
<evidence type="ECO:0000256" key="3">
    <source>
        <dbReference type="ARBA" id="ARBA00022692"/>
    </source>
</evidence>
<dbReference type="GO" id="GO:0005886">
    <property type="term" value="C:plasma membrane"/>
    <property type="evidence" value="ECO:0000318"/>
    <property type="project" value="GO_Central"/>
</dbReference>
<protein>
    <recommendedName>
        <fullName evidence="6">WAT1-related protein</fullName>
    </recommendedName>
</protein>
<keyword evidence="9" id="KW-1185">Reference proteome</keyword>
<dbReference type="HOGENOM" id="CLU_025359_1_1_1"/>
<evidence type="ECO:0000256" key="1">
    <source>
        <dbReference type="ARBA" id="ARBA00004141"/>
    </source>
</evidence>
<name>W1PGS9_AMBTC</name>
<organism evidence="8 9">
    <name type="scientific">Amborella trichopoda</name>
    <dbReference type="NCBI Taxonomy" id="13333"/>
    <lineage>
        <taxon>Eukaryota</taxon>
        <taxon>Viridiplantae</taxon>
        <taxon>Streptophyta</taxon>
        <taxon>Embryophyta</taxon>
        <taxon>Tracheophyta</taxon>
        <taxon>Spermatophyta</taxon>
        <taxon>Magnoliopsida</taxon>
        <taxon>Amborellales</taxon>
        <taxon>Amborellaceae</taxon>
        <taxon>Amborella</taxon>
    </lineage>
</organism>
<feature type="transmembrane region" description="Helical" evidence="6">
    <location>
        <begin position="274"/>
        <end position="295"/>
    </location>
</feature>
<feature type="transmembrane region" description="Helical" evidence="6">
    <location>
        <begin position="134"/>
        <end position="152"/>
    </location>
</feature>
<feature type="transmembrane region" description="Helical" evidence="6">
    <location>
        <begin position="301"/>
        <end position="319"/>
    </location>
</feature>
<dbReference type="EMBL" id="KI393807">
    <property type="protein sequence ID" value="ERN07158.1"/>
    <property type="molecule type" value="Genomic_DNA"/>
</dbReference>
<feature type="transmembrane region" description="Helical" evidence="6">
    <location>
        <begin position="12"/>
        <end position="31"/>
    </location>
</feature>
<keyword evidence="3 6" id="KW-0812">Transmembrane</keyword>
<comment type="subcellular location">
    <subcellularLocation>
        <location evidence="1 6">Membrane</location>
        <topology evidence="1 6">Multi-pass membrane protein</topology>
    </subcellularLocation>
</comment>